<accession>A0A3D4SZZ2</accession>
<dbReference type="PANTHER" id="PTHR18901:SF38">
    <property type="entry name" value="PSEUDOURIDINE-5'-PHOSPHATASE"/>
    <property type="match status" value="1"/>
</dbReference>
<dbReference type="Gene3D" id="1.10.150.240">
    <property type="entry name" value="Putative phosphatase, domain 2"/>
    <property type="match status" value="1"/>
</dbReference>
<dbReference type="EMBL" id="DQID01000223">
    <property type="protein sequence ID" value="HCT14839.1"/>
    <property type="molecule type" value="Genomic_DNA"/>
</dbReference>
<dbReference type="CDD" id="cd07505">
    <property type="entry name" value="HAD_BPGM-like"/>
    <property type="match status" value="1"/>
</dbReference>
<dbReference type="PANTHER" id="PTHR18901">
    <property type="entry name" value="2-DEOXYGLUCOSE-6-PHOSPHATE PHOSPHATASE 2"/>
    <property type="match status" value="1"/>
</dbReference>
<organism evidence="1 2">
    <name type="scientific">Corynebacterium nuruki</name>
    <dbReference type="NCBI Taxonomy" id="1032851"/>
    <lineage>
        <taxon>Bacteria</taxon>
        <taxon>Bacillati</taxon>
        <taxon>Actinomycetota</taxon>
        <taxon>Actinomycetes</taxon>
        <taxon>Mycobacteriales</taxon>
        <taxon>Corynebacteriaceae</taxon>
        <taxon>Corynebacterium</taxon>
    </lineage>
</organism>
<dbReference type="STRING" id="863239.GCA_000213935_02703"/>
<comment type="caution">
    <text evidence="1">The sequence shown here is derived from an EMBL/GenBank/DDBJ whole genome shotgun (WGS) entry which is preliminary data.</text>
</comment>
<gene>
    <name evidence="1" type="ORF">DIW82_08660</name>
</gene>
<evidence type="ECO:0000313" key="1">
    <source>
        <dbReference type="EMBL" id="HCT14839.1"/>
    </source>
</evidence>
<dbReference type="Proteomes" id="UP000261739">
    <property type="component" value="Unassembled WGS sequence"/>
</dbReference>
<evidence type="ECO:0000313" key="2">
    <source>
        <dbReference type="Proteomes" id="UP000261739"/>
    </source>
</evidence>
<feature type="non-terminal residue" evidence="1">
    <location>
        <position position="126"/>
    </location>
</feature>
<dbReference type="Pfam" id="PF00702">
    <property type="entry name" value="Hydrolase"/>
    <property type="match status" value="1"/>
</dbReference>
<dbReference type="InterPro" id="IPR036412">
    <property type="entry name" value="HAD-like_sf"/>
</dbReference>
<protein>
    <submittedName>
        <fullName evidence="1">HAD family phosphatase</fullName>
    </submittedName>
</protein>
<dbReference type="SUPFAM" id="SSF56784">
    <property type="entry name" value="HAD-like"/>
    <property type="match status" value="1"/>
</dbReference>
<dbReference type="InterPro" id="IPR023198">
    <property type="entry name" value="PGP-like_dom2"/>
</dbReference>
<proteinExistence type="predicted"/>
<dbReference type="InterPro" id="IPR006439">
    <property type="entry name" value="HAD-SF_hydro_IA"/>
</dbReference>
<feature type="non-terminal residue" evidence="1">
    <location>
        <position position="1"/>
    </location>
</feature>
<dbReference type="NCBIfam" id="TIGR01509">
    <property type="entry name" value="HAD-SF-IA-v3"/>
    <property type="match status" value="1"/>
</dbReference>
<dbReference type="PRINTS" id="PR00413">
    <property type="entry name" value="HADHALOGNASE"/>
</dbReference>
<dbReference type="InterPro" id="IPR023214">
    <property type="entry name" value="HAD_sf"/>
</dbReference>
<dbReference type="AlphaFoldDB" id="A0A3D4SZZ2"/>
<dbReference type="Gene3D" id="3.40.50.1000">
    <property type="entry name" value="HAD superfamily/HAD-like"/>
    <property type="match status" value="1"/>
</dbReference>
<sequence>TVGGSADGTVRLCADWAGLELTDAGVADWIDRLYEDVSARFARGLELQPGVHDLLSAAKAAGIPMMVVTNTFRRLADQALDSIGRHWFVGSVCGDEVAVGKPDPMPYRTAAGRLGVDPDDCLVFED</sequence>
<reference evidence="1 2" key="1">
    <citation type="journal article" date="2018" name="Nat. Biotechnol.">
        <title>A standardized bacterial taxonomy based on genome phylogeny substantially revises the tree of life.</title>
        <authorList>
            <person name="Parks D.H."/>
            <person name="Chuvochina M."/>
            <person name="Waite D.W."/>
            <person name="Rinke C."/>
            <person name="Skarshewski A."/>
            <person name="Chaumeil P.A."/>
            <person name="Hugenholtz P."/>
        </authorList>
    </citation>
    <scope>NUCLEOTIDE SEQUENCE [LARGE SCALE GENOMIC DNA]</scope>
    <source>
        <strain evidence="1">UBA11247</strain>
    </source>
</reference>
<name>A0A3D4SZZ2_9CORY</name>